<dbReference type="RefSeq" id="XP_033453149.1">
    <property type="nucleotide sequence ID" value="XM_033587548.1"/>
</dbReference>
<gene>
    <name evidence="1" type="ORF">M421DRAFT_1477</name>
</gene>
<dbReference type="AlphaFoldDB" id="A0A6A5RWW9"/>
<dbReference type="EMBL" id="ML978958">
    <property type="protein sequence ID" value="KAF1932901.1"/>
    <property type="molecule type" value="Genomic_DNA"/>
</dbReference>
<name>A0A6A5RWW9_9PLEO</name>
<dbReference type="OrthoDB" id="5331170at2759"/>
<dbReference type="GeneID" id="54345194"/>
<evidence type="ECO:0000313" key="1">
    <source>
        <dbReference type="EMBL" id="KAF1932901.1"/>
    </source>
</evidence>
<sequence length="197" mass="23258">MASHIPAFHPAIMPYRSNIKEYSRDHRAWIQDGKKFHGVKSHKAFIWPKDGRNGSKWGRMKDILQDKGPDIHIAISADKMDHMKNRQHKSRWADWTCLDNRDRDVSMSPIKYASWTHNNALGGRAPGLSYDFRTRKYGKADKHTWTDVKWQPDPNGKRLYPEAFRSFYGDWYQDNDYIPLIRHYPHLAHPGYFGYIS</sequence>
<protein>
    <submittedName>
        <fullName evidence="1">Uncharacterized protein</fullName>
    </submittedName>
</protein>
<proteinExistence type="predicted"/>
<keyword evidence="2" id="KW-1185">Reference proteome</keyword>
<accession>A0A6A5RWW9</accession>
<evidence type="ECO:0000313" key="2">
    <source>
        <dbReference type="Proteomes" id="UP000800082"/>
    </source>
</evidence>
<dbReference type="Proteomes" id="UP000800082">
    <property type="component" value="Unassembled WGS sequence"/>
</dbReference>
<organism evidence="1 2">
    <name type="scientific">Didymella exigua CBS 183.55</name>
    <dbReference type="NCBI Taxonomy" id="1150837"/>
    <lineage>
        <taxon>Eukaryota</taxon>
        <taxon>Fungi</taxon>
        <taxon>Dikarya</taxon>
        <taxon>Ascomycota</taxon>
        <taxon>Pezizomycotina</taxon>
        <taxon>Dothideomycetes</taxon>
        <taxon>Pleosporomycetidae</taxon>
        <taxon>Pleosporales</taxon>
        <taxon>Pleosporineae</taxon>
        <taxon>Didymellaceae</taxon>
        <taxon>Didymella</taxon>
    </lineage>
</organism>
<reference evidence="1" key="1">
    <citation type="journal article" date="2020" name="Stud. Mycol.">
        <title>101 Dothideomycetes genomes: a test case for predicting lifestyles and emergence of pathogens.</title>
        <authorList>
            <person name="Haridas S."/>
            <person name="Albert R."/>
            <person name="Binder M."/>
            <person name="Bloem J."/>
            <person name="Labutti K."/>
            <person name="Salamov A."/>
            <person name="Andreopoulos B."/>
            <person name="Baker S."/>
            <person name="Barry K."/>
            <person name="Bills G."/>
            <person name="Bluhm B."/>
            <person name="Cannon C."/>
            <person name="Castanera R."/>
            <person name="Culley D."/>
            <person name="Daum C."/>
            <person name="Ezra D."/>
            <person name="Gonzalez J."/>
            <person name="Henrissat B."/>
            <person name="Kuo A."/>
            <person name="Liang C."/>
            <person name="Lipzen A."/>
            <person name="Lutzoni F."/>
            <person name="Magnuson J."/>
            <person name="Mondo S."/>
            <person name="Nolan M."/>
            <person name="Ohm R."/>
            <person name="Pangilinan J."/>
            <person name="Park H.-J."/>
            <person name="Ramirez L."/>
            <person name="Alfaro M."/>
            <person name="Sun H."/>
            <person name="Tritt A."/>
            <person name="Yoshinaga Y."/>
            <person name="Zwiers L.-H."/>
            <person name="Turgeon B."/>
            <person name="Goodwin S."/>
            <person name="Spatafora J."/>
            <person name="Crous P."/>
            <person name="Grigoriev I."/>
        </authorList>
    </citation>
    <scope>NUCLEOTIDE SEQUENCE</scope>
    <source>
        <strain evidence="1">CBS 183.55</strain>
    </source>
</reference>